<dbReference type="AlphaFoldDB" id="A0A410G3L9"/>
<accession>A0A410G3L9</accession>
<dbReference type="OrthoDB" id="9027184at2"/>
<sequence length="820" mass="92741">MSITTDRKAELLAQSKVTGIDFIYVYPDQKTLDIYFLRPVTTLDVPMPDSLLPSSIIIYTSTSKLPQIEIDVIDSWTTINDQDVLRVKTKTSGDFSLYNLIISDSRIDPFFNDISFSFKANCPSDLDCKLREHECPPDEQIDFPIDYLARDFWSFRSALLDFASLRYPDWADRLEADAGVMMAELMSSLGDEMACYQDRVNREAYLETATQRRSVRRHARLIDYNITDELGAKGWLDFTVASGNKIIPAGTNVFSLSDDNTRIDFEVGQGLIETIRGKTYSVSDQSNEFSPHLWDENDTCLSVGTTELYIEGHQKSALAFDDFPPGKPSGKWILIKTNPINPAQPQRSQIVRLIEVTETVDPVFNSDITHLIWEEDGALKNEFELTILSIRGNMVPATAGKTYDAYFIVKDPLACLSPEQLIAFPQTLLGETVNRQGHDNKDTYLFTLPNSQSQPLVYLEDLETNTPRPEISLEEVVFDTLSNSWISKPFSKPWEYNRAMVGVHSAKSLDNQFTLDDGSWQRVVGYQRIGKEFVHEDYSNDKGSTIRFGDGEFGRRPAEGNVFKVQYRLGGPKQSNVAEKTLKYIPTISDVTVTNPLPTSGGSDAETIDQVKQLAPEAFRAIAYRAVRPEDYSEAAERLPWVQKAGSVSRWTGSWLTTFTTPDSKETVTLKEDKRLDLVNQLNRFRQAGREVNVLDPIYADIDLEIKICISENSYAGQVKERVYNALFGKTGFRSIIGYFSPERFTFGTPLERSTLEAAIQEVSGVKAVEKIYFRRRGWFKSRKFSEMSYDPGKDAIIRVSNNPLHPEQGTLKLYTHGGL</sequence>
<evidence type="ECO:0000313" key="2">
    <source>
        <dbReference type="Proteomes" id="UP000285517"/>
    </source>
</evidence>
<evidence type="ECO:0000313" key="1">
    <source>
        <dbReference type="EMBL" id="QAA81841.1"/>
    </source>
</evidence>
<dbReference type="RefSeq" id="WP_128250222.1">
    <property type="nucleotide sequence ID" value="NZ_CP034951.1"/>
</dbReference>
<dbReference type="Proteomes" id="UP000285517">
    <property type="component" value="Chromosome"/>
</dbReference>
<reference evidence="1 2" key="1">
    <citation type="submission" date="2019-01" db="EMBL/GenBank/DDBJ databases">
        <title>Complete genome sequencing of Aequorivita sp. H23M31.</title>
        <authorList>
            <person name="Bae J.-W."/>
        </authorList>
    </citation>
    <scope>NUCLEOTIDE SEQUENCE [LARGE SCALE GENOMIC DNA]</scope>
    <source>
        <strain evidence="1 2">H23M31</strain>
    </source>
</reference>
<protein>
    <submittedName>
        <fullName evidence="1">Uncharacterized protein</fullName>
    </submittedName>
</protein>
<name>A0A410G3L9_9FLAO</name>
<proteinExistence type="predicted"/>
<keyword evidence="2" id="KW-1185">Reference proteome</keyword>
<organism evidence="1 2">
    <name type="scientific">Aequorivita ciconiae</name>
    <dbReference type="NCBI Taxonomy" id="2494375"/>
    <lineage>
        <taxon>Bacteria</taxon>
        <taxon>Pseudomonadati</taxon>
        <taxon>Bacteroidota</taxon>
        <taxon>Flavobacteriia</taxon>
        <taxon>Flavobacteriales</taxon>
        <taxon>Flavobacteriaceae</taxon>
        <taxon>Aequorivita</taxon>
    </lineage>
</organism>
<gene>
    <name evidence="1" type="ORF">EI546_08970</name>
</gene>
<dbReference type="EMBL" id="CP034951">
    <property type="protein sequence ID" value="QAA81841.1"/>
    <property type="molecule type" value="Genomic_DNA"/>
</dbReference>
<dbReference type="KEGG" id="aev:EI546_08970"/>